<feature type="domain" description="Spore protein YkvP/CgeB glycosyl transferase-like" evidence="1">
    <location>
        <begin position="201"/>
        <end position="313"/>
    </location>
</feature>
<gene>
    <name evidence="2" type="ORF">SAMN05421737_10822</name>
</gene>
<dbReference type="GO" id="GO:0016740">
    <property type="term" value="F:transferase activity"/>
    <property type="evidence" value="ECO:0007669"/>
    <property type="project" value="UniProtKB-KW"/>
</dbReference>
<evidence type="ECO:0000313" key="3">
    <source>
        <dbReference type="Proteomes" id="UP000242662"/>
    </source>
</evidence>
<organism evidence="2 3">
    <name type="scientific">Shouchella lonarensis</name>
    <dbReference type="NCBI Taxonomy" id="1464122"/>
    <lineage>
        <taxon>Bacteria</taxon>
        <taxon>Bacillati</taxon>
        <taxon>Bacillota</taxon>
        <taxon>Bacilli</taxon>
        <taxon>Bacillales</taxon>
        <taxon>Bacillaceae</taxon>
        <taxon>Shouchella</taxon>
    </lineage>
</organism>
<evidence type="ECO:0000313" key="2">
    <source>
        <dbReference type="EMBL" id="SDC38998.1"/>
    </source>
</evidence>
<proteinExistence type="predicted"/>
<keyword evidence="2" id="KW-0808">Transferase</keyword>
<reference evidence="3" key="1">
    <citation type="submission" date="2016-09" db="EMBL/GenBank/DDBJ databases">
        <authorList>
            <person name="Varghese N."/>
            <person name="Submissions S."/>
        </authorList>
    </citation>
    <scope>NUCLEOTIDE SEQUENCE [LARGE SCALE GENOMIC DNA]</scope>
    <source>
        <strain evidence="3">25nlg</strain>
    </source>
</reference>
<dbReference type="EMBL" id="FMYM01000008">
    <property type="protein sequence ID" value="SDC38998.1"/>
    <property type="molecule type" value="Genomic_DNA"/>
</dbReference>
<dbReference type="Proteomes" id="UP000242662">
    <property type="component" value="Unassembled WGS sequence"/>
</dbReference>
<dbReference type="AlphaFoldDB" id="A0A1G6L7B1"/>
<name>A0A1G6L7B1_9BACI</name>
<protein>
    <submittedName>
        <fullName evidence="2">Glycosyl transferases group 1</fullName>
    </submittedName>
</protein>
<keyword evidence="3" id="KW-1185">Reference proteome</keyword>
<dbReference type="STRING" id="1464122.SAMN05421737_10822"/>
<dbReference type="InterPro" id="IPR055259">
    <property type="entry name" value="YkvP/CgeB_Glyco_trans-like"/>
</dbReference>
<accession>A0A1G6L7B1</accession>
<evidence type="ECO:0000259" key="1">
    <source>
        <dbReference type="Pfam" id="PF13524"/>
    </source>
</evidence>
<sequence>MLILIKPFDQLYPKHASKMDMITAIEKHAEVRYWHKDGRLTDILSQLAFTPDFIFHYDTGHKAKPFAPDIKGLAQTKIAKGCFVIDAHTNEALRAAYFKDNRIDLIFSVGKHAFLTAFPRFKKKFRWLPWAINPKVFYDRKQKKEMMLLLMGLVHTPTAANKGYKTPAKGKYAFRDHVLSVFRDHPDFFYIPHPGHLTDKEKGMMNENYAKAINRAHIFFTCGARIPRVGSYPVQKFFEVPASKTLLLAESNRDIEELGFVNGVNYVACTTDNVYKKARYYMKNPAERIKITEAGYKFIHKKHTNDVRAKQFVEMVKDFLLRKKN</sequence>
<dbReference type="Pfam" id="PF13524">
    <property type="entry name" value="Glyco_trans_1_2"/>
    <property type="match status" value="1"/>
</dbReference>